<feature type="compositionally biased region" description="Polar residues" evidence="1">
    <location>
        <begin position="126"/>
        <end position="158"/>
    </location>
</feature>
<protein>
    <submittedName>
        <fullName evidence="2">Uncharacterized protein</fullName>
    </submittedName>
</protein>
<evidence type="ECO:0000313" key="2">
    <source>
        <dbReference type="EMBL" id="CAE0633989.1"/>
    </source>
</evidence>
<reference evidence="2" key="1">
    <citation type="submission" date="2021-01" db="EMBL/GenBank/DDBJ databases">
        <authorList>
            <person name="Corre E."/>
            <person name="Pelletier E."/>
            <person name="Niang G."/>
            <person name="Scheremetjew M."/>
            <person name="Finn R."/>
            <person name="Kale V."/>
            <person name="Holt S."/>
            <person name="Cochrane G."/>
            <person name="Meng A."/>
            <person name="Brown T."/>
            <person name="Cohen L."/>
        </authorList>
    </citation>
    <scope>NUCLEOTIDE SEQUENCE</scope>
    <source>
        <strain evidence="2">CCMP3107</strain>
    </source>
</reference>
<feature type="compositionally biased region" description="Polar residues" evidence="1">
    <location>
        <begin position="1"/>
        <end position="11"/>
    </location>
</feature>
<feature type="compositionally biased region" description="Low complexity" evidence="1">
    <location>
        <begin position="159"/>
        <end position="176"/>
    </location>
</feature>
<evidence type="ECO:0000313" key="3">
    <source>
        <dbReference type="EMBL" id="CAE0633990.1"/>
    </source>
</evidence>
<name>A0A6V1R4D4_HETAK</name>
<dbReference type="AlphaFoldDB" id="A0A6V1R4D4"/>
<feature type="region of interest" description="Disordered" evidence="1">
    <location>
        <begin position="211"/>
        <end position="246"/>
    </location>
</feature>
<feature type="compositionally biased region" description="Polar residues" evidence="1">
    <location>
        <begin position="99"/>
        <end position="111"/>
    </location>
</feature>
<feature type="compositionally biased region" description="Pro residues" evidence="1">
    <location>
        <begin position="75"/>
        <end position="88"/>
    </location>
</feature>
<gene>
    <name evidence="2" type="ORF">HAKA00212_LOCUS12703</name>
    <name evidence="3" type="ORF">HAKA00212_LOCUS12704</name>
</gene>
<feature type="compositionally biased region" description="Low complexity" evidence="1">
    <location>
        <begin position="59"/>
        <end position="74"/>
    </location>
</feature>
<accession>A0A6V1R4D4</accession>
<sequence length="246" mass="27161">MYNACVSTHTAGVSGERAGGSTPPSPPRTSAPPRHQSTLLRQFPSHMPPPAAPWDQRHPQPLLPHQQPWGAPSPGAAPPPPRPSPSPPAARGGRFASPLHSQRFSPHQQGPSPAAYSPVTLGSPDLQRQQQRTPSPLSRQPYYSNAMQPHTGQQGNSLQQQRVVAVQAPPHHQQALQQIHRQLLSQQQPRTQQQQLYTQPTFQGGVMQQSTLPHQQTHTGPHQHQHGAKNWPGASYQQRQHQQRFH</sequence>
<dbReference type="EMBL" id="HBIU01027552">
    <property type="protein sequence ID" value="CAE0633990.1"/>
    <property type="molecule type" value="Transcribed_RNA"/>
</dbReference>
<feature type="region of interest" description="Disordered" evidence="1">
    <location>
        <begin position="1"/>
        <end position="176"/>
    </location>
</feature>
<proteinExistence type="predicted"/>
<dbReference type="EMBL" id="HBIU01027551">
    <property type="protein sequence ID" value="CAE0633989.1"/>
    <property type="molecule type" value="Transcribed_RNA"/>
</dbReference>
<evidence type="ECO:0000256" key="1">
    <source>
        <dbReference type="SAM" id="MobiDB-lite"/>
    </source>
</evidence>
<organism evidence="2">
    <name type="scientific">Heterosigma akashiwo</name>
    <name type="common">Chromophytic alga</name>
    <name type="synonym">Heterosigma carterae</name>
    <dbReference type="NCBI Taxonomy" id="2829"/>
    <lineage>
        <taxon>Eukaryota</taxon>
        <taxon>Sar</taxon>
        <taxon>Stramenopiles</taxon>
        <taxon>Ochrophyta</taxon>
        <taxon>Raphidophyceae</taxon>
        <taxon>Chattonellales</taxon>
        <taxon>Chattonellaceae</taxon>
        <taxon>Heterosigma</taxon>
    </lineage>
</organism>